<name>A0ABS5E2K1_9BURK</name>
<keyword evidence="2" id="KW-1185">Reference proteome</keyword>
<sequence>MSQSTSQKTPGRAHVVALRYSGEVVSYQLRRGRGGPGETKSFSVNKYGGPRKALRAAMEEAKAQGLIVGQGRGGAPKGQPNVRSSTPAAGIRFVWEEFSESAVLYVVASWTSPEGKPAQSSWSTARHGLEGALDKAIEKRVASGAPDPDKKALMRVLRATYKSRT</sequence>
<comment type="caution">
    <text evidence="1">The sequence shown here is derived from an EMBL/GenBank/DDBJ whole genome shotgun (WGS) entry which is preliminary data.</text>
</comment>
<dbReference type="EMBL" id="JAGQDG010000009">
    <property type="protein sequence ID" value="MBQ0937646.1"/>
    <property type="molecule type" value="Genomic_DNA"/>
</dbReference>
<accession>A0ABS5E2K1</accession>
<evidence type="ECO:0008006" key="3">
    <source>
        <dbReference type="Google" id="ProtNLM"/>
    </source>
</evidence>
<gene>
    <name evidence="1" type="ORF">KAK11_20135</name>
</gene>
<organism evidence="1 2">
    <name type="scientific">Ideonella paludis</name>
    <dbReference type="NCBI Taxonomy" id="1233411"/>
    <lineage>
        <taxon>Bacteria</taxon>
        <taxon>Pseudomonadati</taxon>
        <taxon>Pseudomonadota</taxon>
        <taxon>Betaproteobacteria</taxon>
        <taxon>Burkholderiales</taxon>
        <taxon>Sphaerotilaceae</taxon>
        <taxon>Ideonella</taxon>
    </lineage>
</organism>
<evidence type="ECO:0000313" key="1">
    <source>
        <dbReference type="EMBL" id="MBQ0937646.1"/>
    </source>
</evidence>
<evidence type="ECO:0000313" key="2">
    <source>
        <dbReference type="Proteomes" id="UP000672097"/>
    </source>
</evidence>
<proteinExistence type="predicted"/>
<dbReference type="RefSeq" id="WP_210811272.1">
    <property type="nucleotide sequence ID" value="NZ_JAGQDG010000009.1"/>
</dbReference>
<protein>
    <recommendedName>
        <fullName evidence="3">AP2 domain-containing protein</fullName>
    </recommendedName>
</protein>
<dbReference type="Proteomes" id="UP000672097">
    <property type="component" value="Unassembled WGS sequence"/>
</dbReference>
<reference evidence="1 2" key="1">
    <citation type="submission" date="2021-04" db="EMBL/GenBank/DDBJ databases">
        <title>The genome sequence of type strain Ideonella paludis KCTC 32238.</title>
        <authorList>
            <person name="Liu Y."/>
        </authorList>
    </citation>
    <scope>NUCLEOTIDE SEQUENCE [LARGE SCALE GENOMIC DNA]</scope>
    <source>
        <strain evidence="1 2">KCTC 32238</strain>
    </source>
</reference>